<keyword evidence="2" id="KW-0378">Hydrolase</keyword>
<dbReference type="OrthoDB" id="3532303at2"/>
<feature type="domain" description="Nudix hydrolase" evidence="3">
    <location>
        <begin position="1"/>
        <end position="134"/>
    </location>
</feature>
<dbReference type="PANTHER" id="PTHR43046">
    <property type="entry name" value="GDP-MANNOSE MANNOSYL HYDROLASE"/>
    <property type="match status" value="1"/>
</dbReference>
<gene>
    <name evidence="4" type="ORF">AWU65_22155</name>
</gene>
<dbReference type="AlphaFoldDB" id="A0A163LT93"/>
<keyword evidence="5" id="KW-1185">Reference proteome</keyword>
<evidence type="ECO:0000313" key="5">
    <source>
        <dbReference type="Proteomes" id="UP000076796"/>
    </source>
</evidence>
<reference evidence="4" key="1">
    <citation type="journal article" date="2016" name="Genome Announc.">
        <title>Draft genomes of two strains of Paenibacillus glucanolyticus with capability to degrade lignocellulose.</title>
        <authorList>
            <person name="Mathews S.L."/>
            <person name="Pawlak J."/>
            <person name="Grunden A.M."/>
        </authorList>
    </citation>
    <scope>NUCLEOTIDE SEQUENCE [LARGE SCALE GENOMIC DNA]</scope>
    <source>
        <strain evidence="4">SLM1</strain>
    </source>
</reference>
<evidence type="ECO:0000256" key="2">
    <source>
        <dbReference type="ARBA" id="ARBA00022801"/>
    </source>
</evidence>
<dbReference type="STRING" id="59843.A3958_21415"/>
<dbReference type="CDD" id="cd04690">
    <property type="entry name" value="NUDIX_Hydrolase"/>
    <property type="match status" value="1"/>
</dbReference>
<comment type="caution">
    <text evidence="4">The sequence shown here is derived from an EMBL/GenBank/DDBJ whole genome shotgun (WGS) entry which is preliminary data.</text>
</comment>
<organism evidence="4 5">
    <name type="scientific">Paenibacillus glucanolyticus</name>
    <dbReference type="NCBI Taxonomy" id="59843"/>
    <lineage>
        <taxon>Bacteria</taxon>
        <taxon>Bacillati</taxon>
        <taxon>Bacillota</taxon>
        <taxon>Bacilli</taxon>
        <taxon>Bacillales</taxon>
        <taxon>Paenibacillaceae</taxon>
        <taxon>Paenibacillus</taxon>
    </lineage>
</organism>
<dbReference type="EMBL" id="LWMH01000001">
    <property type="protein sequence ID" value="KZS48442.1"/>
    <property type="molecule type" value="Genomic_DNA"/>
</dbReference>
<sequence length="134" mass="15240">MNTEIDKIAWLHIVDGRILTARSKGKDTYYLPGGKREPGESDIDTLVREIEEELSVRINRKTAARVDSFHAAAHGKLEGVQVTMTCYTADYEGELNPASEIEALAWFTYKDRERVSAVCQMIFDYLHNEKMLAD</sequence>
<dbReference type="RefSeq" id="WP_036638322.1">
    <property type="nucleotide sequence ID" value="NZ_CBCSBX010000012.1"/>
</dbReference>
<dbReference type="Proteomes" id="UP000076796">
    <property type="component" value="Unassembled WGS sequence"/>
</dbReference>
<dbReference type="GO" id="GO:0016787">
    <property type="term" value="F:hydrolase activity"/>
    <property type="evidence" value="ECO:0007669"/>
    <property type="project" value="UniProtKB-KW"/>
</dbReference>
<dbReference type="InterPro" id="IPR015797">
    <property type="entry name" value="NUDIX_hydrolase-like_dom_sf"/>
</dbReference>
<evidence type="ECO:0000313" key="4">
    <source>
        <dbReference type="EMBL" id="KZS48442.1"/>
    </source>
</evidence>
<evidence type="ECO:0000259" key="3">
    <source>
        <dbReference type="PROSITE" id="PS51462"/>
    </source>
</evidence>
<dbReference type="SUPFAM" id="SSF55811">
    <property type="entry name" value="Nudix"/>
    <property type="match status" value="1"/>
</dbReference>
<proteinExistence type="predicted"/>
<dbReference type="GeneID" id="97556018"/>
<dbReference type="PANTHER" id="PTHR43046:SF2">
    <property type="entry name" value="8-OXO-DGTP DIPHOSPHATASE-RELATED"/>
    <property type="match status" value="1"/>
</dbReference>
<dbReference type="Pfam" id="PF00293">
    <property type="entry name" value="NUDIX"/>
    <property type="match status" value="1"/>
</dbReference>
<dbReference type="KEGG" id="pglu:A3958_21415"/>
<name>A0A163LT93_9BACL</name>
<dbReference type="InterPro" id="IPR000086">
    <property type="entry name" value="NUDIX_hydrolase_dom"/>
</dbReference>
<dbReference type="PROSITE" id="PS51462">
    <property type="entry name" value="NUDIX"/>
    <property type="match status" value="1"/>
</dbReference>
<evidence type="ECO:0000256" key="1">
    <source>
        <dbReference type="ARBA" id="ARBA00001946"/>
    </source>
</evidence>
<protein>
    <submittedName>
        <fullName evidence="4">DNA mismatch repair protein MutT</fullName>
    </submittedName>
</protein>
<dbReference type="Gene3D" id="3.90.79.10">
    <property type="entry name" value="Nucleoside Triphosphate Pyrophosphohydrolase"/>
    <property type="match status" value="1"/>
</dbReference>
<accession>A0A163LT93</accession>
<comment type="cofactor">
    <cofactor evidence="1">
        <name>Mg(2+)</name>
        <dbReference type="ChEBI" id="CHEBI:18420"/>
    </cofactor>
</comment>